<dbReference type="STRING" id="44316.ENSEGOP00005018564"/>
<evidence type="ECO:0000259" key="6">
    <source>
        <dbReference type="PROSITE" id="PS50102"/>
    </source>
</evidence>
<keyword evidence="8" id="KW-1185">Reference proteome</keyword>
<evidence type="ECO:0000313" key="7">
    <source>
        <dbReference type="EMBL" id="RLV97828.1"/>
    </source>
</evidence>
<evidence type="ECO:0000256" key="1">
    <source>
        <dbReference type="ARBA" id="ARBA00004123"/>
    </source>
</evidence>
<dbReference type="OrthoDB" id="76445at2759"/>
<gene>
    <name evidence="7" type="ORF">DV515_00011459</name>
</gene>
<dbReference type="GO" id="GO:0003723">
    <property type="term" value="F:RNA binding"/>
    <property type="evidence" value="ECO:0007669"/>
    <property type="project" value="UniProtKB-UniRule"/>
</dbReference>
<dbReference type="EMBL" id="QUSF01000052">
    <property type="protein sequence ID" value="RLV97828.1"/>
    <property type="molecule type" value="Genomic_DNA"/>
</dbReference>
<keyword evidence="3" id="KW-0539">Nucleus</keyword>
<evidence type="ECO:0000256" key="2">
    <source>
        <dbReference type="ARBA" id="ARBA00022884"/>
    </source>
</evidence>
<dbReference type="SUPFAM" id="SSF54928">
    <property type="entry name" value="RNA-binding domain, RBD"/>
    <property type="match status" value="1"/>
</dbReference>
<keyword evidence="2 4" id="KW-0694">RNA-binding</keyword>
<dbReference type="Pfam" id="PF00076">
    <property type="entry name" value="RRM_1"/>
    <property type="match status" value="1"/>
</dbReference>
<dbReference type="InterPro" id="IPR000504">
    <property type="entry name" value="RRM_dom"/>
</dbReference>
<proteinExistence type="predicted"/>
<dbReference type="GO" id="GO:0005634">
    <property type="term" value="C:nucleus"/>
    <property type="evidence" value="ECO:0007669"/>
    <property type="project" value="UniProtKB-SubCell"/>
</dbReference>
<dbReference type="Gene3D" id="3.30.70.330">
    <property type="match status" value="1"/>
</dbReference>
<feature type="domain" description="RRM" evidence="6">
    <location>
        <begin position="22"/>
        <end position="93"/>
    </location>
</feature>
<dbReference type="PANTHER" id="PTHR23238">
    <property type="entry name" value="RNA BINDING PROTEIN"/>
    <property type="match status" value="1"/>
</dbReference>
<protein>
    <recommendedName>
        <fullName evidence="6">RRM domain-containing protein</fullName>
    </recommendedName>
</protein>
<evidence type="ECO:0000256" key="5">
    <source>
        <dbReference type="SAM" id="MobiDB-lite"/>
    </source>
</evidence>
<dbReference type="InterPro" id="IPR035979">
    <property type="entry name" value="RBD_domain_sf"/>
</dbReference>
<organism evidence="7 8">
    <name type="scientific">Chloebia gouldiae</name>
    <name type="common">Gouldian finch</name>
    <name type="synonym">Erythrura gouldiae</name>
    <dbReference type="NCBI Taxonomy" id="44316"/>
    <lineage>
        <taxon>Eukaryota</taxon>
        <taxon>Metazoa</taxon>
        <taxon>Chordata</taxon>
        <taxon>Craniata</taxon>
        <taxon>Vertebrata</taxon>
        <taxon>Euteleostomi</taxon>
        <taxon>Archelosauria</taxon>
        <taxon>Archosauria</taxon>
        <taxon>Dinosauria</taxon>
        <taxon>Saurischia</taxon>
        <taxon>Theropoda</taxon>
        <taxon>Coelurosauria</taxon>
        <taxon>Aves</taxon>
        <taxon>Neognathae</taxon>
        <taxon>Neoaves</taxon>
        <taxon>Telluraves</taxon>
        <taxon>Australaves</taxon>
        <taxon>Passeriformes</taxon>
        <taxon>Passeroidea</taxon>
        <taxon>Passeridae</taxon>
        <taxon>Chloebia</taxon>
    </lineage>
</organism>
<evidence type="ECO:0000256" key="3">
    <source>
        <dbReference type="ARBA" id="ARBA00023242"/>
    </source>
</evidence>
<evidence type="ECO:0000256" key="4">
    <source>
        <dbReference type="PROSITE-ProRule" id="PRU00176"/>
    </source>
</evidence>
<accession>A0A3L8S7C8</accession>
<comment type="caution">
    <text evidence="7">The sequence shown here is derived from an EMBL/GenBank/DDBJ whole genome shotgun (WGS) entry which is preliminary data.</text>
</comment>
<dbReference type="Proteomes" id="UP000276834">
    <property type="component" value="Unassembled WGS sequence"/>
</dbReference>
<dbReference type="FunFam" id="3.30.70.330:FF:000127">
    <property type="entry name" value="RNA-binding protein EWS isoform 1"/>
    <property type="match status" value="1"/>
</dbReference>
<name>A0A3L8S7C8_CHLGU</name>
<sequence>MEEGPDLDLGPSMDSEEDSDSTAVYVQGLNDNVTLEDLADFFKQCGVVKMNKRTGQPMINLYIDKETGKPKGDATVSYDDPSTAKTAVEWFDGECWGTFWAGIPKIPSVGCIWVQVCEAAR</sequence>
<feature type="region of interest" description="Disordered" evidence="5">
    <location>
        <begin position="1"/>
        <end position="21"/>
    </location>
</feature>
<dbReference type="SMART" id="SM00360">
    <property type="entry name" value="RRM"/>
    <property type="match status" value="1"/>
</dbReference>
<evidence type="ECO:0000313" key="8">
    <source>
        <dbReference type="Proteomes" id="UP000276834"/>
    </source>
</evidence>
<reference evidence="7 8" key="1">
    <citation type="journal article" date="2018" name="Proc. R. Soc. B">
        <title>A non-coding region near Follistatin controls head colour polymorphism in the Gouldian finch.</title>
        <authorList>
            <person name="Toomey M.B."/>
            <person name="Marques C.I."/>
            <person name="Andrade P."/>
            <person name="Araujo P.M."/>
            <person name="Sabatino S."/>
            <person name="Gazda M.A."/>
            <person name="Afonso S."/>
            <person name="Lopes R.J."/>
            <person name="Corbo J.C."/>
            <person name="Carneiro M."/>
        </authorList>
    </citation>
    <scope>NUCLEOTIDE SEQUENCE [LARGE SCALE GENOMIC DNA]</scope>
    <source>
        <strain evidence="7">Red01</strain>
        <tissue evidence="7">Muscle</tissue>
    </source>
</reference>
<dbReference type="InterPro" id="IPR012677">
    <property type="entry name" value="Nucleotide-bd_a/b_plait_sf"/>
</dbReference>
<comment type="subcellular location">
    <subcellularLocation>
        <location evidence="1">Nucleus</location>
    </subcellularLocation>
</comment>
<dbReference type="InterPro" id="IPR034870">
    <property type="entry name" value="TET_fam"/>
</dbReference>
<dbReference type="PROSITE" id="PS50102">
    <property type="entry name" value="RRM"/>
    <property type="match status" value="1"/>
</dbReference>
<dbReference type="AlphaFoldDB" id="A0A3L8S7C8"/>
<dbReference type="GO" id="GO:0006355">
    <property type="term" value="P:regulation of DNA-templated transcription"/>
    <property type="evidence" value="ECO:0007669"/>
    <property type="project" value="InterPro"/>
</dbReference>